<organism evidence="7 8">
    <name type="scientific">Viridibacillus soli</name>
    <dbReference type="NCBI Taxonomy" id="2798301"/>
    <lineage>
        <taxon>Bacteria</taxon>
        <taxon>Bacillati</taxon>
        <taxon>Bacillota</taxon>
        <taxon>Bacilli</taxon>
        <taxon>Bacillales</taxon>
        <taxon>Caryophanaceae</taxon>
        <taxon>Viridibacillus</taxon>
    </lineage>
</organism>
<protein>
    <submittedName>
        <fullName evidence="7">Peptide ABC transporter substrate-binding protein</fullName>
    </submittedName>
</protein>
<evidence type="ECO:0000256" key="5">
    <source>
        <dbReference type="SAM" id="SignalP"/>
    </source>
</evidence>
<dbReference type="PROSITE" id="PS51257">
    <property type="entry name" value="PROKAR_LIPOPROTEIN"/>
    <property type="match status" value="1"/>
</dbReference>
<feature type="signal peptide" evidence="5">
    <location>
        <begin position="1"/>
        <end position="21"/>
    </location>
</feature>
<sequence length="564" mass="63231">MKKNKLVWLSSLILVLSIFLAACGGGDDKDASKDSDSKKDSGSPDATQELNIIESAEIPTMDSVLVTDVVGSTVLNNVNEGLYRYNEENVAVPAIATGEPEVNKEGTVYTFKLRDSKWSDGSTVTANDFEYAWKRAIEPKTGSEYGPYMMAGIIKNATEIGKGKAKASDLGVKALDDKTLEVTLEKPTPYFLSLMAFSTFLPQKEEFVKEQGKKYASNSETTLYNGPFVLKGWDGTGLKWQYVKNDNYWDKDNVKLDKINVDVVKEDQTAINLYTSGKKDRAGLSGEFAMQYANDPEVLKVVESSPFYLKFNQKREGKEETVLANANIRKAISMAFNKEDLSKAVLANGSFEANYLVPAEFAYDEDGKDFREVNGNMNKFNAEEAKTYWEKGLKELGTDKVALEFLGGDSDLSKKMDEYLKNQLEKNLPGLSIKLKEVPFLVRVDLDSKQDYDIQFAGWSPDFQDPYTFLNLWLTDGQQNKMSYSSAKYDKFMKDAETTFANDPAKRWQALADAEKVLIEEDAAIAPVYQRGTMALQKTYVKDLVKHSFGAQYSYKWAYISGKE</sequence>
<dbReference type="EMBL" id="JAEOAH010000007">
    <property type="protein sequence ID" value="MBK3494893.1"/>
    <property type="molecule type" value="Genomic_DNA"/>
</dbReference>
<evidence type="ECO:0000259" key="6">
    <source>
        <dbReference type="Pfam" id="PF00496"/>
    </source>
</evidence>
<dbReference type="RefSeq" id="WP_200748686.1">
    <property type="nucleotide sequence ID" value="NZ_JAEOAH010000007.1"/>
</dbReference>
<comment type="similarity">
    <text evidence="2">Belongs to the bacterial solute-binding protein 5 family.</text>
</comment>
<dbReference type="InterPro" id="IPR000914">
    <property type="entry name" value="SBP_5_dom"/>
</dbReference>
<dbReference type="PANTHER" id="PTHR30290:SF10">
    <property type="entry name" value="PERIPLASMIC OLIGOPEPTIDE-BINDING PROTEIN-RELATED"/>
    <property type="match status" value="1"/>
</dbReference>
<dbReference type="Gene3D" id="3.90.76.10">
    <property type="entry name" value="Dipeptide-binding Protein, Domain 1"/>
    <property type="match status" value="1"/>
</dbReference>
<dbReference type="Pfam" id="PF00496">
    <property type="entry name" value="SBP_bac_5"/>
    <property type="match status" value="1"/>
</dbReference>
<dbReference type="CDD" id="cd08504">
    <property type="entry name" value="PBP2_OppA"/>
    <property type="match status" value="1"/>
</dbReference>
<keyword evidence="8" id="KW-1185">Reference proteome</keyword>
<dbReference type="Gene3D" id="3.40.190.10">
    <property type="entry name" value="Periplasmic binding protein-like II"/>
    <property type="match status" value="1"/>
</dbReference>
<feature type="chain" id="PRO_5047132030" evidence="5">
    <location>
        <begin position="22"/>
        <end position="564"/>
    </location>
</feature>
<evidence type="ECO:0000256" key="4">
    <source>
        <dbReference type="ARBA" id="ARBA00022729"/>
    </source>
</evidence>
<keyword evidence="4 5" id="KW-0732">Signal</keyword>
<evidence type="ECO:0000313" key="7">
    <source>
        <dbReference type="EMBL" id="MBK3494893.1"/>
    </source>
</evidence>
<evidence type="ECO:0000256" key="3">
    <source>
        <dbReference type="ARBA" id="ARBA00022448"/>
    </source>
</evidence>
<dbReference type="InterPro" id="IPR030678">
    <property type="entry name" value="Peptide/Ni-bd"/>
</dbReference>
<accession>A0ABS1H650</accession>
<proteinExistence type="inferred from homology"/>
<keyword evidence="3" id="KW-0813">Transport</keyword>
<dbReference type="SUPFAM" id="SSF53850">
    <property type="entry name" value="Periplasmic binding protein-like II"/>
    <property type="match status" value="1"/>
</dbReference>
<dbReference type="PIRSF" id="PIRSF002741">
    <property type="entry name" value="MppA"/>
    <property type="match status" value="1"/>
</dbReference>
<evidence type="ECO:0000256" key="1">
    <source>
        <dbReference type="ARBA" id="ARBA00004196"/>
    </source>
</evidence>
<comment type="subcellular location">
    <subcellularLocation>
        <location evidence="1">Cell envelope</location>
    </subcellularLocation>
</comment>
<feature type="domain" description="Solute-binding protein family 5" evidence="6">
    <location>
        <begin position="92"/>
        <end position="480"/>
    </location>
</feature>
<dbReference type="PANTHER" id="PTHR30290">
    <property type="entry name" value="PERIPLASMIC BINDING COMPONENT OF ABC TRANSPORTER"/>
    <property type="match status" value="1"/>
</dbReference>
<comment type="caution">
    <text evidence="7">The sequence shown here is derived from an EMBL/GenBank/DDBJ whole genome shotgun (WGS) entry which is preliminary data.</text>
</comment>
<name>A0ABS1H650_9BACL</name>
<evidence type="ECO:0000256" key="2">
    <source>
        <dbReference type="ARBA" id="ARBA00005695"/>
    </source>
</evidence>
<dbReference type="Proteomes" id="UP000618943">
    <property type="component" value="Unassembled WGS sequence"/>
</dbReference>
<dbReference type="Gene3D" id="3.10.105.10">
    <property type="entry name" value="Dipeptide-binding Protein, Domain 3"/>
    <property type="match status" value="1"/>
</dbReference>
<dbReference type="InterPro" id="IPR039424">
    <property type="entry name" value="SBP_5"/>
</dbReference>
<gene>
    <name evidence="7" type="ORF">JFL43_08465</name>
</gene>
<reference evidence="7 8" key="1">
    <citation type="submission" date="2020-12" db="EMBL/GenBank/DDBJ databases">
        <title>YIM B01967 draft genome.</title>
        <authorList>
            <person name="Yan X."/>
        </authorList>
    </citation>
    <scope>NUCLEOTIDE SEQUENCE [LARGE SCALE GENOMIC DNA]</scope>
    <source>
        <strain evidence="7 8">YIM B01967</strain>
    </source>
</reference>
<evidence type="ECO:0000313" key="8">
    <source>
        <dbReference type="Proteomes" id="UP000618943"/>
    </source>
</evidence>